<sequence length="112" mass="11740">MNVRRKLAAAVLTGGVLAGGIAMAAPASAITQVSCPTQGITIYYSGGHKAYCYAGSVGYGYADIQGVTRVTSGVNNGEIRLEDPNGDTSLVFFGHPYDHSFPNVWVTGVWIN</sequence>
<dbReference type="EMBL" id="JBHEZX010000017">
    <property type="protein sequence ID" value="MFC1413576.1"/>
    <property type="molecule type" value="Genomic_DNA"/>
</dbReference>
<keyword evidence="2" id="KW-1185">Reference proteome</keyword>
<evidence type="ECO:0000313" key="2">
    <source>
        <dbReference type="Proteomes" id="UP001592582"/>
    </source>
</evidence>
<dbReference type="Proteomes" id="UP001592582">
    <property type="component" value="Unassembled WGS sequence"/>
</dbReference>
<accession>A0ABV6VIR2</accession>
<proteinExistence type="predicted"/>
<gene>
    <name evidence="1" type="ORF">ACEZDG_30375</name>
</gene>
<reference evidence="1 2" key="1">
    <citation type="submission" date="2024-09" db="EMBL/GenBank/DDBJ databases">
        <authorList>
            <person name="Lee S.D."/>
        </authorList>
    </citation>
    <scope>NUCLEOTIDE SEQUENCE [LARGE SCALE GENOMIC DNA]</scope>
    <source>
        <strain evidence="1 2">N1-1</strain>
    </source>
</reference>
<comment type="caution">
    <text evidence="1">The sequence shown here is derived from an EMBL/GenBank/DDBJ whole genome shotgun (WGS) entry which is preliminary data.</text>
</comment>
<protein>
    <submittedName>
        <fullName evidence="1">Uncharacterized protein</fullName>
    </submittedName>
</protein>
<evidence type="ECO:0000313" key="1">
    <source>
        <dbReference type="EMBL" id="MFC1413576.1"/>
    </source>
</evidence>
<name>A0ABV6VIR2_9ACTN</name>
<organism evidence="1 2">
    <name type="scientific">Streptacidiphilus alkalitolerans</name>
    <dbReference type="NCBI Taxonomy" id="3342712"/>
    <lineage>
        <taxon>Bacteria</taxon>
        <taxon>Bacillati</taxon>
        <taxon>Actinomycetota</taxon>
        <taxon>Actinomycetes</taxon>
        <taxon>Kitasatosporales</taxon>
        <taxon>Streptomycetaceae</taxon>
        <taxon>Streptacidiphilus</taxon>
    </lineage>
</organism>